<comment type="caution">
    <text evidence="6">The sequence shown here is derived from an EMBL/GenBank/DDBJ whole genome shotgun (WGS) entry which is preliminary data.</text>
</comment>
<evidence type="ECO:0000256" key="2">
    <source>
        <dbReference type="ARBA" id="ARBA00023125"/>
    </source>
</evidence>
<evidence type="ECO:0000256" key="1">
    <source>
        <dbReference type="ARBA" id="ARBA00023015"/>
    </source>
</evidence>
<dbReference type="PANTHER" id="PTHR46796">
    <property type="entry name" value="HTH-TYPE TRANSCRIPTIONAL ACTIVATOR RHAS-RELATED"/>
    <property type="match status" value="1"/>
</dbReference>
<keyword evidence="1" id="KW-0805">Transcription regulation</keyword>
<evidence type="ECO:0000313" key="6">
    <source>
        <dbReference type="EMBL" id="TXC79170.1"/>
    </source>
</evidence>
<evidence type="ECO:0000313" key="5">
    <source>
        <dbReference type="EMBL" id="MEM5338441.1"/>
    </source>
</evidence>
<reference evidence="6" key="2">
    <citation type="submission" date="2019-08" db="EMBL/GenBank/DDBJ databases">
        <authorList>
            <person name="Im W.-T."/>
        </authorList>
    </citation>
    <scope>NUCLEOTIDE SEQUENCE</scope>
    <source>
        <strain evidence="6">NF 2-5-3</strain>
    </source>
</reference>
<dbReference type="InterPro" id="IPR018060">
    <property type="entry name" value="HTH_AraC"/>
</dbReference>
<feature type="domain" description="HTH araC/xylS-type" evidence="4">
    <location>
        <begin position="12"/>
        <end position="109"/>
    </location>
</feature>
<reference evidence="5 8" key="3">
    <citation type="submission" date="2024-01" db="EMBL/GenBank/DDBJ databases">
        <title>The diversity of rhizobia nodulating Mimosa spp. in eleven states of Brazil covering several biomes is determined by host plant, location, and edaphic factors.</title>
        <authorList>
            <person name="Rouws L."/>
            <person name="Barauna A."/>
            <person name="Beukes C."/>
            <person name="De Faria S.M."/>
            <person name="Gross E."/>
            <person name="Dos Reis Junior F.B."/>
            <person name="Simon M."/>
            <person name="Maluk M."/>
            <person name="Odee D.W."/>
            <person name="Kenicer G."/>
            <person name="Young J.P.W."/>
            <person name="Reis V.M."/>
            <person name="Zilli J."/>
            <person name="James E.K."/>
        </authorList>
    </citation>
    <scope>NUCLEOTIDE SEQUENCE [LARGE SCALE GENOMIC DNA]</scope>
    <source>
        <strain evidence="5 8">JPY530</strain>
    </source>
</reference>
<dbReference type="EMBL" id="JAZHGA010000001">
    <property type="protein sequence ID" value="MEM5338441.1"/>
    <property type="molecule type" value="Genomic_DNA"/>
</dbReference>
<accession>A0A5C6V2V7</accession>
<evidence type="ECO:0000256" key="3">
    <source>
        <dbReference type="ARBA" id="ARBA00023163"/>
    </source>
</evidence>
<dbReference type="Proteomes" id="UP001481677">
    <property type="component" value="Unassembled WGS sequence"/>
</dbReference>
<sequence length="112" mass="12272">MSTVDESSITLRDAVAFIEANFDKTVSLAQLAEISALSVSRFATVFRQQVGLSPYRYLCGVRVRRAQALLLAGVPGAVVATEVGFFDQSHLARHFKRFCGMTPSGFVRRAKC</sequence>
<name>A0A5C6V2V7_9BURK</name>
<dbReference type="GO" id="GO:0043565">
    <property type="term" value="F:sequence-specific DNA binding"/>
    <property type="evidence" value="ECO:0007669"/>
    <property type="project" value="InterPro"/>
</dbReference>
<reference evidence="6 7" key="1">
    <citation type="journal article" date="2018" name="Int. J. Syst. Evol. Microbiol.">
        <title>Paraburkholderia azotifigens sp. nov., a nitrogen-fixing bacterium isolated from paddy soil.</title>
        <authorList>
            <person name="Choi G.M."/>
            <person name="Im W.T."/>
        </authorList>
    </citation>
    <scope>NUCLEOTIDE SEQUENCE [LARGE SCALE GENOMIC DNA]</scope>
    <source>
        <strain evidence="6 7">NF 2-5-3</strain>
    </source>
</reference>
<dbReference type="SUPFAM" id="SSF46689">
    <property type="entry name" value="Homeodomain-like"/>
    <property type="match status" value="2"/>
</dbReference>
<keyword evidence="8" id="KW-1185">Reference proteome</keyword>
<evidence type="ECO:0000313" key="8">
    <source>
        <dbReference type="Proteomes" id="UP001481677"/>
    </source>
</evidence>
<gene>
    <name evidence="6" type="ORF">FRZ40_32690</name>
    <name evidence="5" type="ORF">V4C56_02240</name>
</gene>
<dbReference type="RefSeq" id="WP_147236978.1">
    <property type="nucleotide sequence ID" value="NZ_JAZHFZ010000001.1"/>
</dbReference>
<dbReference type="InterPro" id="IPR009057">
    <property type="entry name" value="Homeodomain-like_sf"/>
</dbReference>
<dbReference type="GO" id="GO:0003700">
    <property type="term" value="F:DNA-binding transcription factor activity"/>
    <property type="evidence" value="ECO:0007669"/>
    <property type="project" value="InterPro"/>
</dbReference>
<dbReference type="AlphaFoldDB" id="A0A5C6V2V7"/>
<keyword evidence="2" id="KW-0238">DNA-binding</keyword>
<keyword evidence="3" id="KW-0804">Transcription</keyword>
<dbReference type="PROSITE" id="PS01124">
    <property type="entry name" value="HTH_ARAC_FAMILY_2"/>
    <property type="match status" value="1"/>
</dbReference>
<dbReference type="InterPro" id="IPR050204">
    <property type="entry name" value="AraC_XylS_family_regulators"/>
</dbReference>
<dbReference type="Proteomes" id="UP000321776">
    <property type="component" value="Unassembled WGS sequence"/>
</dbReference>
<organism evidence="6 7">
    <name type="scientific">Paraburkholderia azotifigens</name>
    <dbReference type="NCBI Taxonomy" id="2057004"/>
    <lineage>
        <taxon>Bacteria</taxon>
        <taxon>Pseudomonadati</taxon>
        <taxon>Pseudomonadota</taxon>
        <taxon>Betaproteobacteria</taxon>
        <taxon>Burkholderiales</taxon>
        <taxon>Burkholderiaceae</taxon>
        <taxon>Paraburkholderia</taxon>
    </lineage>
</organism>
<proteinExistence type="predicted"/>
<dbReference type="SMART" id="SM00342">
    <property type="entry name" value="HTH_ARAC"/>
    <property type="match status" value="1"/>
</dbReference>
<protein>
    <submittedName>
        <fullName evidence="5">AraC family transcriptional regulator</fullName>
    </submittedName>
    <submittedName>
        <fullName evidence="6">Helix-turn-helix transcriptional regulator</fullName>
    </submittedName>
</protein>
<dbReference type="Pfam" id="PF12833">
    <property type="entry name" value="HTH_18"/>
    <property type="match status" value="1"/>
</dbReference>
<evidence type="ECO:0000313" key="7">
    <source>
        <dbReference type="Proteomes" id="UP000321776"/>
    </source>
</evidence>
<evidence type="ECO:0000259" key="4">
    <source>
        <dbReference type="PROSITE" id="PS01124"/>
    </source>
</evidence>
<dbReference type="EMBL" id="VOQS01000005">
    <property type="protein sequence ID" value="TXC79170.1"/>
    <property type="molecule type" value="Genomic_DNA"/>
</dbReference>
<dbReference type="Gene3D" id="1.10.10.60">
    <property type="entry name" value="Homeodomain-like"/>
    <property type="match status" value="1"/>
</dbReference>